<dbReference type="Proteomes" id="UP000777438">
    <property type="component" value="Unassembled WGS sequence"/>
</dbReference>
<feature type="region of interest" description="Disordered" evidence="1">
    <location>
        <begin position="361"/>
        <end position="380"/>
    </location>
</feature>
<comment type="caution">
    <text evidence="2">The sequence shown here is derived from an EMBL/GenBank/DDBJ whole genome shotgun (WGS) entry which is preliminary data.</text>
</comment>
<evidence type="ECO:0008006" key="4">
    <source>
        <dbReference type="Google" id="ProtNLM"/>
    </source>
</evidence>
<evidence type="ECO:0000313" key="2">
    <source>
        <dbReference type="EMBL" id="KAH6867255.1"/>
    </source>
</evidence>
<proteinExistence type="predicted"/>
<keyword evidence="3" id="KW-1185">Reference proteome</keyword>
<dbReference type="AlphaFoldDB" id="A0A9P9AH33"/>
<protein>
    <recommendedName>
        <fullName evidence="4">BZIP domain-containing protein</fullName>
    </recommendedName>
</protein>
<dbReference type="OrthoDB" id="3555317at2759"/>
<organism evidence="2 3">
    <name type="scientific">Thelonectria olida</name>
    <dbReference type="NCBI Taxonomy" id="1576542"/>
    <lineage>
        <taxon>Eukaryota</taxon>
        <taxon>Fungi</taxon>
        <taxon>Dikarya</taxon>
        <taxon>Ascomycota</taxon>
        <taxon>Pezizomycotina</taxon>
        <taxon>Sordariomycetes</taxon>
        <taxon>Hypocreomycetidae</taxon>
        <taxon>Hypocreales</taxon>
        <taxon>Nectriaceae</taxon>
        <taxon>Thelonectria</taxon>
    </lineage>
</organism>
<feature type="region of interest" description="Disordered" evidence="1">
    <location>
        <begin position="1"/>
        <end position="26"/>
    </location>
</feature>
<reference evidence="2 3" key="1">
    <citation type="journal article" date="2021" name="Nat. Commun.">
        <title>Genetic determinants of endophytism in the Arabidopsis root mycobiome.</title>
        <authorList>
            <person name="Mesny F."/>
            <person name="Miyauchi S."/>
            <person name="Thiergart T."/>
            <person name="Pickel B."/>
            <person name="Atanasova L."/>
            <person name="Karlsson M."/>
            <person name="Huettel B."/>
            <person name="Barry K.W."/>
            <person name="Haridas S."/>
            <person name="Chen C."/>
            <person name="Bauer D."/>
            <person name="Andreopoulos W."/>
            <person name="Pangilinan J."/>
            <person name="LaButti K."/>
            <person name="Riley R."/>
            <person name="Lipzen A."/>
            <person name="Clum A."/>
            <person name="Drula E."/>
            <person name="Henrissat B."/>
            <person name="Kohler A."/>
            <person name="Grigoriev I.V."/>
            <person name="Martin F.M."/>
            <person name="Hacquard S."/>
        </authorList>
    </citation>
    <scope>NUCLEOTIDE SEQUENCE [LARGE SCALE GENOMIC DNA]</scope>
    <source>
        <strain evidence="2 3">MPI-CAGE-CH-0241</strain>
    </source>
</reference>
<accession>A0A9P9AH33</accession>
<dbReference type="CDD" id="cd14688">
    <property type="entry name" value="bZIP_YAP"/>
    <property type="match status" value="1"/>
</dbReference>
<evidence type="ECO:0000256" key="1">
    <source>
        <dbReference type="SAM" id="MobiDB-lite"/>
    </source>
</evidence>
<sequence>MMQYQAPRRGRPRLQGQDDVRDKDDVENKRMRMRLAQRAYRARKEGAMNLERVRNERLSRALDQALAAFATFHQRVLDSPEVQGSSGLLAHLNQAASEMATIAIDTNKTTGLLYASESTHPSIQQPDLVTTPLSSTTAAGELQNNWILGLEPTTAHMPAPSLTRSSDAVALTLRTANRTLSPLSEMIFRACLERVITILSSSSRHGSRSLDLTLPLHILGEELLVAESLKILSLFHLGADYQYLPESAVHLPSMYRVVEGGKDVIRRLPSPSVQRIVRGKTRTRLATEFAPLQGEWLEAMDVEEYLEDRGIYLRGASLSHMANFEELGPQMLTRNIDLQNGRPLTATNGPISAVPDRIPVPSQANHHRQPLDETGGSSVDLRRHEPADYSIFGFPRPEQSTSPAEPLPLLGTGLVPIQSPRAPWTDATQQSYHPASQITIDLDKLVHLLASNATCLGPAPGIRKAAVDLSIAQSVIQS</sequence>
<gene>
    <name evidence="2" type="ORF">B0T10DRAFT_53065</name>
</gene>
<name>A0A9P9AH33_9HYPO</name>
<evidence type="ECO:0000313" key="3">
    <source>
        <dbReference type="Proteomes" id="UP000777438"/>
    </source>
</evidence>
<feature type="compositionally biased region" description="Basic and acidic residues" evidence="1">
    <location>
        <begin position="16"/>
        <end position="26"/>
    </location>
</feature>
<dbReference type="PANTHER" id="PTHR40618:SF1">
    <property type="entry name" value="B-ZIP TRANSCRIPTION FACTOR (EUROFUNG)"/>
    <property type="match status" value="1"/>
</dbReference>
<dbReference type="PANTHER" id="PTHR40618">
    <property type="entry name" value="B-ZIP TRANSCRIPTION FACTOR (EUROFUNG)-RELATED"/>
    <property type="match status" value="1"/>
</dbReference>
<dbReference type="EMBL" id="JAGPYM010000114">
    <property type="protein sequence ID" value="KAH6867255.1"/>
    <property type="molecule type" value="Genomic_DNA"/>
</dbReference>